<feature type="domain" description="MmeI-like C-terminal" evidence="1">
    <location>
        <begin position="2"/>
        <end position="76"/>
    </location>
</feature>
<evidence type="ECO:0000313" key="3">
    <source>
        <dbReference type="Proteomes" id="UP000253628"/>
    </source>
</evidence>
<organism evidence="2 3">
    <name type="scientific">Eoetvoesiella caeni</name>
    <dbReference type="NCBI Taxonomy" id="645616"/>
    <lineage>
        <taxon>Bacteria</taxon>
        <taxon>Pseudomonadati</taxon>
        <taxon>Pseudomonadota</taxon>
        <taxon>Betaproteobacteria</taxon>
        <taxon>Burkholderiales</taxon>
        <taxon>Alcaligenaceae</taxon>
        <taxon>Eoetvoesiella</taxon>
    </lineage>
</organism>
<dbReference type="AlphaFoldDB" id="A0A366H1U9"/>
<accession>A0A366H1U9</accession>
<proteinExistence type="predicted"/>
<evidence type="ECO:0000313" key="2">
    <source>
        <dbReference type="EMBL" id="RBP35001.1"/>
    </source>
</evidence>
<reference evidence="2 3" key="1">
    <citation type="submission" date="2018-06" db="EMBL/GenBank/DDBJ databases">
        <title>Genomic Encyclopedia of Type Strains, Phase IV (KMG-IV): sequencing the most valuable type-strain genomes for metagenomic binning, comparative biology and taxonomic classification.</title>
        <authorList>
            <person name="Goeker M."/>
        </authorList>
    </citation>
    <scope>NUCLEOTIDE SEQUENCE [LARGE SCALE GENOMIC DNA]</scope>
    <source>
        <strain evidence="2 3">DSM 25520</strain>
    </source>
</reference>
<comment type="caution">
    <text evidence="2">The sequence shown here is derived from an EMBL/GenBank/DDBJ whole genome shotgun (WGS) entry which is preliminary data.</text>
</comment>
<dbReference type="RefSeq" id="WP_211317339.1">
    <property type="nucleotide sequence ID" value="NZ_JACCEU010000017.1"/>
</dbReference>
<dbReference type="InterPro" id="IPR046818">
    <property type="entry name" value="MmeI_C"/>
</dbReference>
<name>A0A366H1U9_9BURK</name>
<dbReference type="Proteomes" id="UP000253628">
    <property type="component" value="Unassembled WGS sequence"/>
</dbReference>
<sequence length="91" mass="10673">MRKHIESLAEEVLLIREDYPGKSLGELYDPDKMPAPLLAAHKALDRAVEALYRDRPFRDASERLEHLFNRYEKLIAEEQATKLVKKPRRSE</sequence>
<dbReference type="EMBL" id="QNRQ01000022">
    <property type="protein sequence ID" value="RBP35001.1"/>
    <property type="molecule type" value="Genomic_DNA"/>
</dbReference>
<evidence type="ECO:0000259" key="1">
    <source>
        <dbReference type="Pfam" id="PF20467"/>
    </source>
</evidence>
<dbReference type="Pfam" id="PF20467">
    <property type="entry name" value="MmeI_C"/>
    <property type="match status" value="1"/>
</dbReference>
<keyword evidence="3" id="KW-1185">Reference proteome</keyword>
<protein>
    <recommendedName>
        <fullName evidence="1">MmeI-like C-terminal domain-containing protein</fullName>
    </recommendedName>
</protein>
<gene>
    <name evidence="2" type="ORF">DFR37_1222</name>
</gene>